<evidence type="ECO:0000313" key="3">
    <source>
        <dbReference type="EMBL" id="KAB1200128.1"/>
    </source>
</evidence>
<dbReference type="EMBL" id="RXIC02000217">
    <property type="protein sequence ID" value="KAB1200128.1"/>
    <property type="molecule type" value="Genomic_DNA"/>
</dbReference>
<keyword evidence="4" id="KW-1185">Reference proteome</keyword>
<evidence type="ECO:0000313" key="4">
    <source>
        <dbReference type="Proteomes" id="UP000516437"/>
    </source>
</evidence>
<protein>
    <submittedName>
        <fullName evidence="3">Uncharacterized protein</fullName>
    </submittedName>
</protein>
<keyword evidence="2" id="KW-1133">Transmembrane helix</keyword>
<sequence length="163" mass="18299">MVNVRGSSSGATRVPRVPERHKGRWDPSQMVEADFEIFYIEYRFPRGTRFCLPSVDETPYTDGAKGEMCFVKAPLKSRSFYGFIHPFVLPKLTNFGIFIIVIKGFPRLLLTWILTRGGMIVTFSCLVLDENASPVRTTEVSLLCVGCLDLFQITIGGKSQALL</sequence>
<dbReference type="Proteomes" id="UP000516437">
    <property type="component" value="Unassembled WGS sequence"/>
</dbReference>
<feature type="region of interest" description="Disordered" evidence="1">
    <location>
        <begin position="1"/>
        <end position="23"/>
    </location>
</feature>
<feature type="compositionally biased region" description="Polar residues" evidence="1">
    <location>
        <begin position="1"/>
        <end position="11"/>
    </location>
</feature>
<organism evidence="3 4">
    <name type="scientific">Morella rubra</name>
    <name type="common">Chinese bayberry</name>
    <dbReference type="NCBI Taxonomy" id="262757"/>
    <lineage>
        <taxon>Eukaryota</taxon>
        <taxon>Viridiplantae</taxon>
        <taxon>Streptophyta</taxon>
        <taxon>Embryophyta</taxon>
        <taxon>Tracheophyta</taxon>
        <taxon>Spermatophyta</taxon>
        <taxon>Magnoliopsida</taxon>
        <taxon>eudicotyledons</taxon>
        <taxon>Gunneridae</taxon>
        <taxon>Pentapetalae</taxon>
        <taxon>rosids</taxon>
        <taxon>fabids</taxon>
        <taxon>Fagales</taxon>
        <taxon>Myricaceae</taxon>
        <taxon>Morella</taxon>
    </lineage>
</organism>
<feature type="transmembrane region" description="Helical" evidence="2">
    <location>
        <begin position="80"/>
        <end position="102"/>
    </location>
</feature>
<keyword evidence="2" id="KW-0472">Membrane</keyword>
<evidence type="ECO:0000256" key="2">
    <source>
        <dbReference type="SAM" id="Phobius"/>
    </source>
</evidence>
<comment type="caution">
    <text evidence="3">The sequence shown here is derived from an EMBL/GenBank/DDBJ whole genome shotgun (WGS) entry which is preliminary data.</text>
</comment>
<evidence type="ECO:0000256" key="1">
    <source>
        <dbReference type="SAM" id="MobiDB-lite"/>
    </source>
</evidence>
<name>A0A6A1UJG1_9ROSI</name>
<proteinExistence type="predicted"/>
<dbReference type="AlphaFoldDB" id="A0A6A1UJG1"/>
<reference evidence="3 4" key="1">
    <citation type="journal article" date="2019" name="Plant Biotechnol. J.">
        <title>The red bayberry genome and genetic basis of sex determination.</title>
        <authorList>
            <person name="Jia H.M."/>
            <person name="Jia H.J."/>
            <person name="Cai Q.L."/>
            <person name="Wang Y."/>
            <person name="Zhao H.B."/>
            <person name="Yang W.F."/>
            <person name="Wang G.Y."/>
            <person name="Li Y.H."/>
            <person name="Zhan D.L."/>
            <person name="Shen Y.T."/>
            <person name="Niu Q.F."/>
            <person name="Chang L."/>
            <person name="Qiu J."/>
            <person name="Zhao L."/>
            <person name="Xie H.B."/>
            <person name="Fu W.Y."/>
            <person name="Jin J."/>
            <person name="Li X.W."/>
            <person name="Jiao Y."/>
            <person name="Zhou C.C."/>
            <person name="Tu T."/>
            <person name="Chai C.Y."/>
            <person name="Gao J.L."/>
            <person name="Fan L.J."/>
            <person name="van de Weg E."/>
            <person name="Wang J.Y."/>
            <person name="Gao Z.S."/>
        </authorList>
    </citation>
    <scope>NUCLEOTIDE SEQUENCE [LARGE SCALE GENOMIC DNA]</scope>
    <source>
        <tissue evidence="3">Leaves</tissue>
    </source>
</reference>
<keyword evidence="2" id="KW-0812">Transmembrane</keyword>
<gene>
    <name evidence="3" type="ORF">CJ030_MR0G008004</name>
</gene>
<accession>A0A6A1UJG1</accession>